<reference evidence="2 3" key="1">
    <citation type="journal article" date="2021" name="BMC Genomics">
        <title>Datura genome reveals duplications of psychoactive alkaloid biosynthetic genes and high mutation rate following tissue culture.</title>
        <authorList>
            <person name="Rajewski A."/>
            <person name="Carter-House D."/>
            <person name="Stajich J."/>
            <person name="Litt A."/>
        </authorList>
    </citation>
    <scope>NUCLEOTIDE SEQUENCE [LARGE SCALE GENOMIC DNA]</scope>
    <source>
        <strain evidence="2">AR-01</strain>
    </source>
</reference>
<organism evidence="2 3">
    <name type="scientific">Datura stramonium</name>
    <name type="common">Jimsonweed</name>
    <name type="synonym">Common thornapple</name>
    <dbReference type="NCBI Taxonomy" id="4076"/>
    <lineage>
        <taxon>Eukaryota</taxon>
        <taxon>Viridiplantae</taxon>
        <taxon>Streptophyta</taxon>
        <taxon>Embryophyta</taxon>
        <taxon>Tracheophyta</taxon>
        <taxon>Spermatophyta</taxon>
        <taxon>Magnoliopsida</taxon>
        <taxon>eudicotyledons</taxon>
        <taxon>Gunneridae</taxon>
        <taxon>Pentapetalae</taxon>
        <taxon>asterids</taxon>
        <taxon>lamiids</taxon>
        <taxon>Solanales</taxon>
        <taxon>Solanaceae</taxon>
        <taxon>Solanoideae</taxon>
        <taxon>Datureae</taxon>
        <taxon>Datura</taxon>
    </lineage>
</organism>
<gene>
    <name evidence="2" type="ORF">HAX54_006412</name>
</gene>
<dbReference type="Pfam" id="PF00931">
    <property type="entry name" value="NB-ARC"/>
    <property type="match status" value="1"/>
</dbReference>
<protein>
    <recommendedName>
        <fullName evidence="1">NB-ARC domain-containing protein</fullName>
    </recommendedName>
</protein>
<dbReference type="InterPro" id="IPR027417">
    <property type="entry name" value="P-loop_NTPase"/>
</dbReference>
<dbReference type="InterPro" id="IPR002182">
    <property type="entry name" value="NB-ARC"/>
</dbReference>
<dbReference type="Gene3D" id="1.20.5.4130">
    <property type="match status" value="1"/>
</dbReference>
<evidence type="ECO:0000313" key="2">
    <source>
        <dbReference type="EMBL" id="MCD7468335.1"/>
    </source>
</evidence>
<evidence type="ECO:0000313" key="3">
    <source>
        <dbReference type="Proteomes" id="UP000823775"/>
    </source>
</evidence>
<comment type="caution">
    <text evidence="2">The sequence shown here is derived from an EMBL/GenBank/DDBJ whole genome shotgun (WGS) entry which is preliminary data.</text>
</comment>
<dbReference type="Proteomes" id="UP000823775">
    <property type="component" value="Unassembled WGS sequence"/>
</dbReference>
<dbReference type="EMBL" id="JACEIK010001322">
    <property type="protein sequence ID" value="MCD7468335.1"/>
    <property type="molecule type" value="Genomic_DNA"/>
</dbReference>
<accession>A0ABS8TA95</accession>
<dbReference type="PANTHER" id="PTHR19338">
    <property type="entry name" value="TRANSLOCASE OF INNER MITOCHONDRIAL MEMBRANE 13 HOMOLOG"/>
    <property type="match status" value="1"/>
</dbReference>
<feature type="domain" description="NB-ARC" evidence="1">
    <location>
        <begin position="90"/>
        <end position="146"/>
    </location>
</feature>
<keyword evidence="3" id="KW-1185">Reference proteome</keyword>
<evidence type="ECO:0000259" key="1">
    <source>
        <dbReference type="Pfam" id="PF00931"/>
    </source>
</evidence>
<proteinExistence type="predicted"/>
<dbReference type="Gene3D" id="3.40.50.300">
    <property type="entry name" value="P-loop containing nucleotide triphosphate hydrolases"/>
    <property type="match status" value="1"/>
</dbReference>
<dbReference type="SUPFAM" id="SSF52540">
    <property type="entry name" value="P-loop containing nucleoside triphosphate hydrolases"/>
    <property type="match status" value="1"/>
</dbReference>
<sequence length="155" mass="17405">MTDLEARIKGFANVAEDKIEFGLSEAMIAEDEIRRGKKTHEKLREGLQQVAKDIDTLVSKKNNMVGRDKERKGCLKNSEEALQMNSKSSPIVGMGGIGKTTLAKQVLHHPSIQSRFDVCAWATISKEYNVRDILLSLLQSIIKIDDNVYMELKQS</sequence>
<dbReference type="PANTHER" id="PTHR19338:SF60">
    <property type="entry name" value="NB-ARC DOMAIN-CONTAINING PROTEIN"/>
    <property type="match status" value="1"/>
</dbReference>
<name>A0ABS8TA95_DATST</name>